<dbReference type="EMBL" id="JAIQCV010000013">
    <property type="protein sequence ID" value="KAH1032847.1"/>
    <property type="molecule type" value="Genomic_DNA"/>
</dbReference>
<keyword evidence="3" id="KW-1185">Reference proteome</keyword>
<dbReference type="InterPro" id="IPR029480">
    <property type="entry name" value="Transpos_assoc"/>
</dbReference>
<dbReference type="Proteomes" id="UP000828251">
    <property type="component" value="Unassembled WGS sequence"/>
</dbReference>
<accession>A0A9D3UAD7</accession>
<feature type="non-terminal residue" evidence="2">
    <location>
        <position position="1"/>
    </location>
</feature>
<proteinExistence type="predicted"/>
<comment type="caution">
    <text evidence="2">The sequence shown here is derived from an EMBL/GenBank/DDBJ whole genome shotgun (WGS) entry which is preliminary data.</text>
</comment>
<dbReference type="OrthoDB" id="1395387at2759"/>
<evidence type="ECO:0000259" key="1">
    <source>
        <dbReference type="Pfam" id="PF13963"/>
    </source>
</evidence>
<feature type="domain" description="Transposase-associated" evidence="1">
    <location>
        <begin position="8"/>
        <end position="71"/>
    </location>
</feature>
<gene>
    <name evidence="2" type="ORF">J1N35_045021</name>
</gene>
<evidence type="ECO:0000313" key="3">
    <source>
        <dbReference type="Proteomes" id="UP000828251"/>
    </source>
</evidence>
<dbReference type="PANTHER" id="PTHR10775">
    <property type="entry name" value="OS08G0208400 PROTEIN"/>
    <property type="match status" value="1"/>
</dbReference>
<reference evidence="2 3" key="1">
    <citation type="journal article" date="2021" name="Plant Biotechnol. J.">
        <title>Multi-omics assisted identification of the key and species-specific regulatory components of drought-tolerant mechanisms in Gossypium stocksii.</title>
        <authorList>
            <person name="Yu D."/>
            <person name="Ke L."/>
            <person name="Zhang D."/>
            <person name="Wu Y."/>
            <person name="Sun Y."/>
            <person name="Mei J."/>
            <person name="Sun J."/>
            <person name="Sun Y."/>
        </authorList>
    </citation>
    <scope>NUCLEOTIDE SEQUENCE [LARGE SCALE GENOMIC DNA]</scope>
    <source>
        <strain evidence="3">cv. E1</strain>
        <tissue evidence="2">Leaf</tissue>
    </source>
</reference>
<organism evidence="2 3">
    <name type="scientific">Gossypium stocksii</name>
    <dbReference type="NCBI Taxonomy" id="47602"/>
    <lineage>
        <taxon>Eukaryota</taxon>
        <taxon>Viridiplantae</taxon>
        <taxon>Streptophyta</taxon>
        <taxon>Embryophyta</taxon>
        <taxon>Tracheophyta</taxon>
        <taxon>Spermatophyta</taxon>
        <taxon>Magnoliopsida</taxon>
        <taxon>eudicotyledons</taxon>
        <taxon>Gunneridae</taxon>
        <taxon>Pentapetalae</taxon>
        <taxon>rosids</taxon>
        <taxon>malvids</taxon>
        <taxon>Malvales</taxon>
        <taxon>Malvaceae</taxon>
        <taxon>Malvoideae</taxon>
        <taxon>Gossypium</taxon>
    </lineage>
</organism>
<dbReference type="AlphaFoldDB" id="A0A9D3UAD7"/>
<dbReference type="PANTHER" id="PTHR10775:SF173">
    <property type="match status" value="1"/>
</dbReference>
<dbReference type="Pfam" id="PF13963">
    <property type="entry name" value="Transpos_assoc"/>
    <property type="match status" value="1"/>
</dbReference>
<sequence>FNNYEIDRIWMKFSRVSNGYRNGVQTFLNFVFQNVSQENMIFCPCKKYGNINWHYCEVVYEHLIVDGFIRGIKNGFFMENVHVVEPLQRLIQSVREDDMEDMLRDAFNMRSHGLQSFSPDLVASNDCNFSENAFTKTRRSICDEQANDEAAKSYTLFNEMNEELYEGSKFSKMLCILLFHLKCLGGWTGNSLTMLLEFLRYMFHFTKISHSCKDMKKLIKNLGIGYNKIHSCPNDCMLYWGDRKNKQSCHVCSKSRWMNRNIEDFAIFFTNTKALKAFHVVKDSRIYDVTS</sequence>
<protein>
    <recommendedName>
        <fullName evidence="1">Transposase-associated domain-containing protein</fullName>
    </recommendedName>
</protein>
<evidence type="ECO:0000313" key="2">
    <source>
        <dbReference type="EMBL" id="KAH1032847.1"/>
    </source>
</evidence>
<name>A0A9D3UAD7_9ROSI</name>